<evidence type="ECO:0000313" key="3">
    <source>
        <dbReference type="Proteomes" id="UP000601099"/>
    </source>
</evidence>
<dbReference type="SUPFAM" id="SSF82171">
    <property type="entry name" value="DPP6 N-terminal domain-like"/>
    <property type="match status" value="1"/>
</dbReference>
<organism evidence="2 3">
    <name type="scientific">Hymenobacter guriensis</name>
    <dbReference type="NCBI Taxonomy" id="2793065"/>
    <lineage>
        <taxon>Bacteria</taxon>
        <taxon>Pseudomonadati</taxon>
        <taxon>Bacteroidota</taxon>
        <taxon>Cytophagia</taxon>
        <taxon>Cytophagales</taxon>
        <taxon>Hymenobacteraceae</taxon>
        <taxon>Hymenobacter</taxon>
    </lineage>
</organism>
<dbReference type="InterPro" id="IPR011042">
    <property type="entry name" value="6-blade_b-propeller_TolB-like"/>
</dbReference>
<name>A0ABS0L500_9BACT</name>
<dbReference type="PANTHER" id="PTHR36842">
    <property type="entry name" value="PROTEIN TOLB HOMOLOG"/>
    <property type="match status" value="1"/>
</dbReference>
<dbReference type="RefSeq" id="WP_196956237.1">
    <property type="nucleotide sequence ID" value="NZ_JADWYK010000011.1"/>
</dbReference>
<reference evidence="2 3" key="1">
    <citation type="submission" date="2020-11" db="EMBL/GenBank/DDBJ databases">
        <title>Hymenobacter sp.</title>
        <authorList>
            <person name="Kim M.K."/>
        </authorList>
    </citation>
    <scope>NUCLEOTIDE SEQUENCE [LARGE SCALE GENOMIC DNA]</scope>
    <source>
        <strain evidence="2 3">BT594</strain>
    </source>
</reference>
<keyword evidence="1" id="KW-0732">Signal</keyword>
<evidence type="ECO:0000256" key="1">
    <source>
        <dbReference type="SAM" id="SignalP"/>
    </source>
</evidence>
<sequence length="972" mass="108559">MRVWFWLAFLSGVLMAAPAVAQQFPVLNQNPPSLRWFEVRTAHFRVLYPAGFEQRAQRTAQRLEQVYEPVGASLGVRPRPVTVVLQTQNTIGNGFVTVLPRRSEFFTTPPQDPFLSGTIDWLDQLAIHEYRHVVQYEKPRQGASRLAYWLFGYGGLGTTTIGVPDWFAEGDAVGTETILTRSGRGRIPAFDVDLRANLLAARRYTYAKAVAGSYRDNVPNHYVLGYFLTSYAKHHYGPDVWGPVLDRYYRFPAYPFSFSNSLRRTTGLRVEDLYRRTLAELDSTWRRQTAAAMPAPAGLAPAYFATQPERRVFTQYQYPQYLNDSTVVALKSGLGDAAQLVLLHQSGREQPLHMPGLLNLPEMLSVGGGKVCWPEYRYDARWLQRVYSELRVLDVATGKVTRLTPRGRYTAAALSPDGTRLLAVRTDAAYRTELVVLDARTGQELQVMPNPDNHQLQQPRWSADQRRAVVVTLKPAGKALEEIDLTTGQRRELLPAAELNISHPQPWGDYVLFNSPQSGQDQVYAVHTGTGQRLQVTHDSLGAYHGAVAPNGQRLAFHVFRSTGSRVAELPLNPALWTPAAPGHDPAAYIEPVVQTDAGARQVGPVLPGDSLVAVPDQPLSVRRYRPAAHLFNVFSWGLIQSPSGSGLSVGVRSQDVLSTLQTVAGIGYDQTERTGRVFATASYQGLFPVLDATLERGQRRTTLFIDQDETLDSLRRDQWQYTSLTVGARVPLQLTHNRFRQALTVGAYYTAQQSQGYDLPYRSLNQVGRNSLHLLSTSLSYYRLLKQSQRDVAPRWGQTLLLSARTTPFGLGLSTWQLAAQANGYFPGIGRHHAVRMRAGYQRQKVDAFPLSGAVFFPRGQSYDNFTQLLTGSAEYRLPLADPDWTLGRWLYVQRVVGGVFYDAALGDLPGRTTDGRTATVQETYHTIGADVSFVFNALRLRTPFELGVRTIYNVRSGEWLVQPLVLDIGF</sequence>
<comment type="caution">
    <text evidence="2">The sequence shown here is derived from an EMBL/GenBank/DDBJ whole genome shotgun (WGS) entry which is preliminary data.</text>
</comment>
<dbReference type="Proteomes" id="UP000601099">
    <property type="component" value="Unassembled WGS sequence"/>
</dbReference>
<evidence type="ECO:0008006" key="4">
    <source>
        <dbReference type="Google" id="ProtNLM"/>
    </source>
</evidence>
<accession>A0ABS0L500</accession>
<evidence type="ECO:0000313" key="2">
    <source>
        <dbReference type="EMBL" id="MBG8555215.1"/>
    </source>
</evidence>
<proteinExistence type="predicted"/>
<gene>
    <name evidence="2" type="ORF">I5L79_16815</name>
</gene>
<feature type="chain" id="PRO_5046501853" description="Bacterial surface antigen (D15) domain-containing protein" evidence="1">
    <location>
        <begin position="22"/>
        <end position="972"/>
    </location>
</feature>
<dbReference type="Gene3D" id="2.120.10.30">
    <property type="entry name" value="TolB, C-terminal domain"/>
    <property type="match status" value="1"/>
</dbReference>
<feature type="signal peptide" evidence="1">
    <location>
        <begin position="1"/>
        <end position="21"/>
    </location>
</feature>
<dbReference type="PANTHER" id="PTHR36842:SF1">
    <property type="entry name" value="PROTEIN TOLB"/>
    <property type="match status" value="1"/>
</dbReference>
<keyword evidence="3" id="KW-1185">Reference proteome</keyword>
<protein>
    <recommendedName>
        <fullName evidence="4">Bacterial surface antigen (D15) domain-containing protein</fullName>
    </recommendedName>
</protein>
<dbReference type="EMBL" id="JADWYK010000011">
    <property type="protein sequence ID" value="MBG8555215.1"/>
    <property type="molecule type" value="Genomic_DNA"/>
</dbReference>